<feature type="region of interest" description="Disordered" evidence="1">
    <location>
        <begin position="1"/>
        <end position="25"/>
    </location>
</feature>
<dbReference type="OrthoDB" id="2138860at2759"/>
<sequence>MQSIALQAAQRPQAQARLTSGAPRQPRRLPVQQQLLWQHRSRPSCSAAGAAAPEQAAAAAEVPRWDAALDNELSKRPLDLDAAGYFIIKLDREAGELVADFYTNFINEQGLACDPATGEVISCKPGQVRLPTRTWRGRTAKALSVEILEKDYGFQPCTHLEHANYLGRELQRAEFALISGQQYASLAPHAAAGGDGVLATHIARVRALACPPADAASWVHCEELQDELKAALAGWRSWPEDACCDESVRALSLLLAAVDAAPVWLEVFFPTQDRDEWDTRLLGPAVLPAGGRKRRLNHELHAEMWGGEYVRGPGNNDSARVQPDDLLKWIGAAYWESFPAKVERGSELEYEMRCQSYVLFCRMGIALNQPHNAAALEARLHQLRSPLTVEALRHVIHQQKCFLATQMFKHPQERQHQALQMVATTSVWEYMLRLRPTSLRTLAICASTFMDLNMPDAALRLALMGLRLAVAHTGRQGEEQPGQPGEQQGEQPGAPGQHEEQQGQEQPGQQCQGLDEPYHHALLHLVAAHAIVTGGGGGRSFPVAELQPHLKGSRAAKAACRAWLPTALRAALQGAQLALPLTEQEVAAAVQARRTTLPVQLPQPPLGVLLAQGFAPPPPRHRAGGQGGHGSGACDCPVCRSSASTRCAGCNNVGCGLARFCAWMLPNLATARASVASNSPHFPICIRRAALAGGAQAGVR</sequence>
<comment type="caution">
    <text evidence="3">The sequence shown here is derived from an EMBL/GenBank/DDBJ whole genome shotgun (WGS) entry which is preliminary data.</text>
</comment>
<feature type="region of interest" description="Disordered" evidence="1">
    <location>
        <begin position="474"/>
        <end position="513"/>
    </location>
</feature>
<evidence type="ECO:0000313" key="4">
    <source>
        <dbReference type="Proteomes" id="UP000239899"/>
    </source>
</evidence>
<feature type="compositionally biased region" description="Low complexity" evidence="1">
    <location>
        <begin position="1"/>
        <end position="18"/>
    </location>
</feature>
<organism evidence="3 4">
    <name type="scientific">Chlorella sorokiniana</name>
    <name type="common">Freshwater green alga</name>
    <dbReference type="NCBI Taxonomy" id="3076"/>
    <lineage>
        <taxon>Eukaryota</taxon>
        <taxon>Viridiplantae</taxon>
        <taxon>Chlorophyta</taxon>
        <taxon>core chlorophytes</taxon>
        <taxon>Trebouxiophyceae</taxon>
        <taxon>Chlorellales</taxon>
        <taxon>Chlorellaceae</taxon>
        <taxon>Chlorella clade</taxon>
        <taxon>Chlorella</taxon>
    </lineage>
</organism>
<feature type="compositionally biased region" description="Low complexity" evidence="1">
    <location>
        <begin position="479"/>
        <end position="496"/>
    </location>
</feature>
<name>A0A2P6TJ42_CHLSO</name>
<feature type="compositionally biased region" description="Low complexity" evidence="1">
    <location>
        <begin position="503"/>
        <end position="513"/>
    </location>
</feature>
<dbReference type="InterPro" id="IPR025595">
    <property type="entry name" value="PterinBD-DUF4346"/>
</dbReference>
<keyword evidence="4" id="KW-1185">Reference proteome</keyword>
<accession>A0A2P6TJ42</accession>
<evidence type="ECO:0000259" key="2">
    <source>
        <dbReference type="Pfam" id="PF14251"/>
    </source>
</evidence>
<gene>
    <name evidence="3" type="ORF">C2E21_7070</name>
</gene>
<dbReference type="STRING" id="3076.A0A2P6TJ42"/>
<dbReference type="Proteomes" id="UP000239899">
    <property type="component" value="Unassembled WGS sequence"/>
</dbReference>
<dbReference type="EMBL" id="LHPG02000014">
    <property type="protein sequence ID" value="PRW39253.1"/>
    <property type="molecule type" value="Genomic_DNA"/>
</dbReference>
<protein>
    <submittedName>
        <fullName evidence="3">Pterin-binding family</fullName>
    </submittedName>
</protein>
<reference evidence="3 4" key="1">
    <citation type="journal article" date="2018" name="Plant J.">
        <title>Genome sequences of Chlorella sorokiniana UTEX 1602 and Micractinium conductrix SAG 241.80: implications to maltose excretion by a green alga.</title>
        <authorList>
            <person name="Arriola M.B."/>
            <person name="Velmurugan N."/>
            <person name="Zhang Y."/>
            <person name="Plunkett M.H."/>
            <person name="Hondzo H."/>
            <person name="Barney B.M."/>
        </authorList>
    </citation>
    <scope>NUCLEOTIDE SEQUENCE [LARGE SCALE GENOMIC DNA]</scope>
    <source>
        <strain evidence="4">UTEX 1602</strain>
    </source>
</reference>
<dbReference type="Pfam" id="PF14251">
    <property type="entry name" value="PterinBD-DUF4346"/>
    <property type="match status" value="1"/>
</dbReference>
<dbReference type="AlphaFoldDB" id="A0A2P6TJ42"/>
<feature type="domain" description="DUF4346" evidence="2">
    <location>
        <begin position="80"/>
        <end position="184"/>
    </location>
</feature>
<proteinExistence type="predicted"/>
<evidence type="ECO:0000313" key="3">
    <source>
        <dbReference type="EMBL" id="PRW39253.1"/>
    </source>
</evidence>
<evidence type="ECO:0000256" key="1">
    <source>
        <dbReference type="SAM" id="MobiDB-lite"/>
    </source>
</evidence>